<protein>
    <submittedName>
        <fullName evidence="1">Uncharacterized protein</fullName>
    </submittedName>
</protein>
<dbReference type="EMBL" id="JAFDVH010000003">
    <property type="protein sequence ID" value="KAG7483600.1"/>
    <property type="molecule type" value="Genomic_DNA"/>
</dbReference>
<organism evidence="1 2">
    <name type="scientific">Megalops atlanticus</name>
    <name type="common">Tarpon</name>
    <name type="synonym">Clupea gigantea</name>
    <dbReference type="NCBI Taxonomy" id="7932"/>
    <lineage>
        <taxon>Eukaryota</taxon>
        <taxon>Metazoa</taxon>
        <taxon>Chordata</taxon>
        <taxon>Craniata</taxon>
        <taxon>Vertebrata</taxon>
        <taxon>Euteleostomi</taxon>
        <taxon>Actinopterygii</taxon>
        <taxon>Neopterygii</taxon>
        <taxon>Teleostei</taxon>
        <taxon>Elopiformes</taxon>
        <taxon>Megalopidae</taxon>
        <taxon>Megalops</taxon>
    </lineage>
</organism>
<name>A0A9D3Q9S9_MEGAT</name>
<accession>A0A9D3Q9S9</accession>
<evidence type="ECO:0000313" key="1">
    <source>
        <dbReference type="EMBL" id="KAG7483600.1"/>
    </source>
</evidence>
<sequence length="78" mass="8691">MSLIIMVSPLKMSTIYTVVFTLTTSVEAVKIIRAASGSFVHLPCPLAYNDSDTVLVNWTKRKPSSRCNYMLKVHQVST</sequence>
<evidence type="ECO:0000313" key="2">
    <source>
        <dbReference type="Proteomes" id="UP001046870"/>
    </source>
</evidence>
<dbReference type="OrthoDB" id="8893416at2759"/>
<dbReference type="AlphaFoldDB" id="A0A9D3Q9S9"/>
<reference evidence="1" key="1">
    <citation type="submission" date="2021-01" db="EMBL/GenBank/DDBJ databases">
        <authorList>
            <person name="Zahm M."/>
            <person name="Roques C."/>
            <person name="Cabau C."/>
            <person name="Klopp C."/>
            <person name="Donnadieu C."/>
            <person name="Jouanno E."/>
            <person name="Lampietro C."/>
            <person name="Louis A."/>
            <person name="Herpin A."/>
            <person name="Echchiki A."/>
            <person name="Berthelot C."/>
            <person name="Parey E."/>
            <person name="Roest-Crollius H."/>
            <person name="Braasch I."/>
            <person name="Postlethwait J."/>
            <person name="Bobe J."/>
            <person name="Montfort J."/>
            <person name="Bouchez O."/>
            <person name="Begum T."/>
            <person name="Mejri S."/>
            <person name="Adams A."/>
            <person name="Chen W.-J."/>
            <person name="Guiguen Y."/>
        </authorList>
    </citation>
    <scope>NUCLEOTIDE SEQUENCE</scope>
    <source>
        <strain evidence="1">YG-15Mar2019-1</strain>
        <tissue evidence="1">Brain</tissue>
    </source>
</reference>
<gene>
    <name evidence="1" type="ORF">MATL_G00040120</name>
</gene>
<proteinExistence type="predicted"/>
<comment type="caution">
    <text evidence="1">The sequence shown here is derived from an EMBL/GenBank/DDBJ whole genome shotgun (WGS) entry which is preliminary data.</text>
</comment>
<dbReference type="Proteomes" id="UP001046870">
    <property type="component" value="Chromosome 3"/>
</dbReference>
<keyword evidence="2" id="KW-1185">Reference proteome</keyword>